<accession>A0A9X3XAC8</accession>
<dbReference type="CDD" id="cd04301">
    <property type="entry name" value="NAT_SF"/>
    <property type="match status" value="1"/>
</dbReference>
<dbReference type="Gene3D" id="3.40.630.30">
    <property type="match status" value="1"/>
</dbReference>
<dbReference type="PROSITE" id="PS51186">
    <property type="entry name" value="GNAT"/>
    <property type="match status" value="1"/>
</dbReference>
<dbReference type="GO" id="GO:0016747">
    <property type="term" value="F:acyltransferase activity, transferring groups other than amino-acyl groups"/>
    <property type="evidence" value="ECO:0007669"/>
    <property type="project" value="InterPro"/>
</dbReference>
<dbReference type="AlphaFoldDB" id="A0A9X3XAC8"/>
<evidence type="ECO:0000313" key="3">
    <source>
        <dbReference type="Proteomes" id="UP001151081"/>
    </source>
</evidence>
<dbReference type="Pfam" id="PF13508">
    <property type="entry name" value="Acetyltransf_7"/>
    <property type="match status" value="1"/>
</dbReference>
<gene>
    <name evidence="2" type="ORF">KEG57_41380</name>
</gene>
<dbReference type="SUPFAM" id="SSF55729">
    <property type="entry name" value="Acyl-CoA N-acyltransferases (Nat)"/>
    <property type="match status" value="1"/>
</dbReference>
<evidence type="ECO:0000259" key="1">
    <source>
        <dbReference type="PROSITE" id="PS51186"/>
    </source>
</evidence>
<feature type="domain" description="N-acetyltransferase" evidence="1">
    <location>
        <begin position="8"/>
        <end position="155"/>
    </location>
</feature>
<name>A0A9X3XAC8_9BACT</name>
<dbReference type="PANTHER" id="PTHR43617">
    <property type="entry name" value="L-AMINO ACID N-ACETYLTRANSFERASE"/>
    <property type="match status" value="1"/>
</dbReference>
<organism evidence="2 3">
    <name type="scientific">Polyangium jinanense</name>
    <dbReference type="NCBI Taxonomy" id="2829994"/>
    <lineage>
        <taxon>Bacteria</taxon>
        <taxon>Pseudomonadati</taxon>
        <taxon>Myxococcota</taxon>
        <taxon>Polyangia</taxon>
        <taxon>Polyangiales</taxon>
        <taxon>Polyangiaceae</taxon>
        <taxon>Polyangium</taxon>
    </lineage>
</organism>
<evidence type="ECO:0000313" key="2">
    <source>
        <dbReference type="EMBL" id="MDC3986994.1"/>
    </source>
</evidence>
<sequence>MLAPVSPLLVRPELPADIAAVRNVNECAFGRPEEASLVDALRRSGAITLSLVAEQDGHVVGHVLFSPVEIDRDGSREIAQGLAPMAVLPAWHRKGIGSVLIREGLERLRGAGHGAVVVLGHPAYYPRFGFEPAARFGLRWEVPGHDEAFMALELRPGCLGTRPGVVRYRPEFGAV</sequence>
<proteinExistence type="predicted"/>
<reference evidence="2 3" key="1">
    <citation type="submission" date="2021-04" db="EMBL/GenBank/DDBJ databases">
        <title>Genome analysis of Polyangium sp.</title>
        <authorList>
            <person name="Li Y."/>
            <person name="Wang J."/>
        </authorList>
    </citation>
    <scope>NUCLEOTIDE SEQUENCE [LARGE SCALE GENOMIC DNA]</scope>
    <source>
        <strain evidence="2 3">SDU14</strain>
    </source>
</reference>
<dbReference type="InterPro" id="IPR000182">
    <property type="entry name" value="GNAT_dom"/>
</dbReference>
<protein>
    <submittedName>
        <fullName evidence="2">N-acetyltransferase</fullName>
    </submittedName>
</protein>
<dbReference type="PANTHER" id="PTHR43617:SF2">
    <property type="entry name" value="UPF0039 PROTEIN SLL0451"/>
    <property type="match status" value="1"/>
</dbReference>
<comment type="caution">
    <text evidence="2">The sequence shown here is derived from an EMBL/GenBank/DDBJ whole genome shotgun (WGS) entry which is preliminary data.</text>
</comment>
<dbReference type="EMBL" id="JAGTJJ010000046">
    <property type="protein sequence ID" value="MDC3986994.1"/>
    <property type="molecule type" value="Genomic_DNA"/>
</dbReference>
<dbReference type="InterPro" id="IPR016181">
    <property type="entry name" value="Acyl_CoA_acyltransferase"/>
</dbReference>
<keyword evidence="3" id="KW-1185">Reference proteome</keyword>
<dbReference type="Proteomes" id="UP001151081">
    <property type="component" value="Unassembled WGS sequence"/>
</dbReference>
<dbReference type="InterPro" id="IPR050276">
    <property type="entry name" value="MshD_Acetyltransferase"/>
</dbReference>